<reference evidence="2 3" key="1">
    <citation type="submission" date="2018-11" db="EMBL/GenBank/DDBJ databases">
        <title>Sequencing the genomes of 1000 actinobacteria strains.</title>
        <authorList>
            <person name="Klenk H.-P."/>
        </authorList>
    </citation>
    <scope>NUCLEOTIDE SEQUENCE [LARGE SCALE GENOMIC DNA]</scope>
    <source>
        <strain evidence="2 3">DSM 14418</strain>
    </source>
</reference>
<keyword evidence="3" id="KW-1185">Reference proteome</keyword>
<name>A0A3N4ZR00_9MICO</name>
<dbReference type="PANTHER" id="PTHR34403">
    <property type="entry name" value="TOL-PAL SYSTEM PROTEIN TOLA"/>
    <property type="match status" value="1"/>
</dbReference>
<dbReference type="Proteomes" id="UP000280726">
    <property type="component" value="Unassembled WGS sequence"/>
</dbReference>
<organism evidence="2 3">
    <name type="scientific">Georgenia muralis</name>
    <dbReference type="NCBI Taxonomy" id="154117"/>
    <lineage>
        <taxon>Bacteria</taxon>
        <taxon>Bacillati</taxon>
        <taxon>Actinomycetota</taxon>
        <taxon>Actinomycetes</taxon>
        <taxon>Micrococcales</taxon>
        <taxon>Bogoriellaceae</taxon>
        <taxon>Georgenia</taxon>
    </lineage>
</organism>
<protein>
    <recommendedName>
        <fullName evidence="4">Tetratricopeptide repeat protein</fullName>
    </recommendedName>
</protein>
<sequence>MMDRTARTRLRTLGKTNAELVARHLVMAGRLLDTDPETAYEHAQAAARRAGRVDIVREGVAVTAYATARYAEALRELRTVRRLSGIDAHRPMEADCERGLGRPERALAIVAETDVSKLTEDDRVELAIVASGARADLGEHEAALMVLESALVERVADPALRSRLALVRAERLDELGRMEEAQVLRAEVGPEPIEEEEIVVHDLADSDEDETHADDEDGETAGSEPELEPESAAEPEPEPEPEPESEPESEPEPEPEVEPEPESESESEPEVEPEPESDAAPDSELEPAVAQGDDTTEDFEQGALDLGTGIDEEERR</sequence>
<proteinExistence type="predicted"/>
<dbReference type="EMBL" id="RKRA01000001">
    <property type="protein sequence ID" value="RPF27972.1"/>
    <property type="molecule type" value="Genomic_DNA"/>
</dbReference>
<feature type="region of interest" description="Disordered" evidence="1">
    <location>
        <begin position="204"/>
        <end position="316"/>
    </location>
</feature>
<dbReference type="InterPro" id="IPR050972">
    <property type="entry name" value="SDr-like"/>
</dbReference>
<evidence type="ECO:0008006" key="4">
    <source>
        <dbReference type="Google" id="ProtNLM"/>
    </source>
</evidence>
<dbReference type="PANTHER" id="PTHR34403:SF14">
    <property type="entry name" value="OS05G0225800 PROTEIN"/>
    <property type="match status" value="1"/>
</dbReference>
<feature type="compositionally biased region" description="Acidic residues" evidence="1">
    <location>
        <begin position="205"/>
        <end position="285"/>
    </location>
</feature>
<evidence type="ECO:0000313" key="3">
    <source>
        <dbReference type="Proteomes" id="UP000280726"/>
    </source>
</evidence>
<dbReference type="RefSeq" id="WP_211338810.1">
    <property type="nucleotide sequence ID" value="NZ_RKRA01000001.1"/>
</dbReference>
<evidence type="ECO:0000256" key="1">
    <source>
        <dbReference type="SAM" id="MobiDB-lite"/>
    </source>
</evidence>
<accession>A0A3N4ZR00</accession>
<evidence type="ECO:0000313" key="2">
    <source>
        <dbReference type="EMBL" id="RPF27972.1"/>
    </source>
</evidence>
<dbReference type="AlphaFoldDB" id="A0A3N4ZR00"/>
<comment type="caution">
    <text evidence="2">The sequence shown here is derived from an EMBL/GenBank/DDBJ whole genome shotgun (WGS) entry which is preliminary data.</text>
</comment>
<gene>
    <name evidence="2" type="ORF">EDD32_2479</name>
</gene>